<feature type="region of interest" description="Disordered" evidence="2">
    <location>
        <begin position="294"/>
        <end position="327"/>
    </location>
</feature>
<dbReference type="InterPro" id="IPR057721">
    <property type="entry name" value="BCD1_alpha/beta"/>
</dbReference>
<dbReference type="PANTHER" id="PTHR13483">
    <property type="entry name" value="BOX C_D SNORNA PROTEIN 1-RELATED"/>
    <property type="match status" value="1"/>
</dbReference>
<dbReference type="PANTHER" id="PTHR13483:SF3">
    <property type="entry name" value="BOX C_D SNORNA PROTEIN 1"/>
    <property type="match status" value="1"/>
</dbReference>
<evidence type="ECO:0000256" key="1">
    <source>
        <dbReference type="ARBA" id="ARBA00022553"/>
    </source>
</evidence>
<reference evidence="4 5" key="1">
    <citation type="journal article" date="2019" name="Sci. Rep.">
        <title>Comparative genomics of chytrid fungi reveal insights into the obligate biotrophic and pathogenic lifestyle of Synchytrium endobioticum.</title>
        <authorList>
            <person name="van de Vossenberg B.T.L.H."/>
            <person name="Warris S."/>
            <person name="Nguyen H.D.T."/>
            <person name="van Gent-Pelzer M.P.E."/>
            <person name="Joly D.L."/>
            <person name="van de Geest H.C."/>
            <person name="Bonants P.J.M."/>
            <person name="Smith D.S."/>
            <person name="Levesque C.A."/>
            <person name="van der Lee T.A.J."/>
        </authorList>
    </citation>
    <scope>NUCLEOTIDE SEQUENCE [LARGE SCALE GENOMIC DNA]</scope>
    <source>
        <strain evidence="4 5">CBS 809.83</strain>
    </source>
</reference>
<dbReference type="GO" id="GO:0070761">
    <property type="term" value="C:pre-snoRNP complex"/>
    <property type="evidence" value="ECO:0007669"/>
    <property type="project" value="TreeGrafter"/>
</dbReference>
<evidence type="ECO:0000313" key="4">
    <source>
        <dbReference type="EMBL" id="TPX62891.1"/>
    </source>
</evidence>
<dbReference type="Proteomes" id="UP000318582">
    <property type="component" value="Unassembled WGS sequence"/>
</dbReference>
<dbReference type="GO" id="GO:0000492">
    <property type="term" value="P:box C/D snoRNP assembly"/>
    <property type="evidence" value="ECO:0007669"/>
    <property type="project" value="TreeGrafter"/>
</dbReference>
<dbReference type="InterPro" id="IPR051639">
    <property type="entry name" value="BCD1"/>
</dbReference>
<feature type="domain" description="BCD1 alpha/beta" evidence="3">
    <location>
        <begin position="78"/>
        <end position="215"/>
    </location>
</feature>
<dbReference type="GO" id="GO:0005634">
    <property type="term" value="C:nucleus"/>
    <property type="evidence" value="ECO:0007669"/>
    <property type="project" value="TreeGrafter"/>
</dbReference>
<organism evidence="4 5">
    <name type="scientific">Powellomyces hirtus</name>
    <dbReference type="NCBI Taxonomy" id="109895"/>
    <lineage>
        <taxon>Eukaryota</taxon>
        <taxon>Fungi</taxon>
        <taxon>Fungi incertae sedis</taxon>
        <taxon>Chytridiomycota</taxon>
        <taxon>Chytridiomycota incertae sedis</taxon>
        <taxon>Chytridiomycetes</taxon>
        <taxon>Spizellomycetales</taxon>
        <taxon>Powellomycetaceae</taxon>
        <taxon>Powellomyces</taxon>
    </lineage>
</organism>
<accession>A0A507EGE5</accession>
<dbReference type="GO" id="GO:0048254">
    <property type="term" value="P:snoRNA localization"/>
    <property type="evidence" value="ECO:0007669"/>
    <property type="project" value="TreeGrafter"/>
</dbReference>
<dbReference type="AlphaFoldDB" id="A0A507EGE5"/>
<evidence type="ECO:0000256" key="2">
    <source>
        <dbReference type="SAM" id="MobiDB-lite"/>
    </source>
</evidence>
<keyword evidence="5" id="KW-1185">Reference proteome</keyword>
<evidence type="ECO:0000313" key="5">
    <source>
        <dbReference type="Proteomes" id="UP000318582"/>
    </source>
</evidence>
<dbReference type="GO" id="GO:0000463">
    <property type="term" value="P:maturation of LSU-rRNA from tricistronic rRNA transcript (SSU-rRNA, 5.8S rRNA, LSU-rRNA)"/>
    <property type="evidence" value="ECO:0007669"/>
    <property type="project" value="TreeGrafter"/>
</dbReference>
<keyword evidence="1" id="KW-0597">Phosphoprotein</keyword>
<proteinExistence type="predicted"/>
<dbReference type="Pfam" id="PF25790">
    <property type="entry name" value="BCD1"/>
    <property type="match status" value="1"/>
</dbReference>
<dbReference type="STRING" id="109895.A0A507EGE5"/>
<name>A0A507EGE5_9FUNG</name>
<evidence type="ECO:0000259" key="3">
    <source>
        <dbReference type="Pfam" id="PF25790"/>
    </source>
</evidence>
<comment type="caution">
    <text evidence="4">The sequence shown here is derived from an EMBL/GenBank/DDBJ whole genome shotgun (WGS) entry which is preliminary data.</text>
</comment>
<gene>
    <name evidence="4" type="ORF">PhCBS80983_g00072</name>
</gene>
<sequence length="327" mass="37159">MTDSPTKLCQVCSTKAYKETRCSGKRSKTHYIKLAHFTPNDMTSDYVFLEDAYRTADNATRDNNRLISETKSRTGRQQLLTRQCKTLGINIKFMPSGMKRHEQSQSIYLQRQKHILWTIELDFQECDKVLLSHRINESTPIRDIVALHVEERDGNAMTRHTLKPYCDIGVDALHVYLRKEDTPANNPTYVELRLDQTLSSALMRETIIEYPTLIVRILLPPENVTVTRDLAKAQPMVIQPTPDSNVNITVLADSIKTEPALQHPSTIADTNLRMMNDEQLAHLEFSSSLPGCDSKVERRVESPSKVKGEDVVPNKVEVAERPATDAK</sequence>
<dbReference type="EMBL" id="QEAQ01000001">
    <property type="protein sequence ID" value="TPX62891.1"/>
    <property type="molecule type" value="Genomic_DNA"/>
</dbReference>
<protein>
    <recommendedName>
        <fullName evidence="3">BCD1 alpha/beta domain-containing protein</fullName>
    </recommendedName>
</protein>